<dbReference type="Proteomes" id="UP000295431">
    <property type="component" value="Unassembled WGS sequence"/>
</dbReference>
<gene>
    <name evidence="2" type="ORF">E1284_13035</name>
</gene>
<proteinExistence type="predicted"/>
<evidence type="ECO:0000313" key="2">
    <source>
        <dbReference type="EMBL" id="TDC16266.1"/>
    </source>
</evidence>
<name>A0A4V2XN02_9ACTN</name>
<reference evidence="2 3" key="1">
    <citation type="submission" date="2019-03" db="EMBL/GenBank/DDBJ databases">
        <title>Draft genome sequences of novel Actinobacteria.</title>
        <authorList>
            <person name="Sahin N."/>
            <person name="Ay H."/>
            <person name="Saygin H."/>
        </authorList>
    </citation>
    <scope>NUCLEOTIDE SEQUENCE [LARGE SCALE GENOMIC DNA]</scope>
    <source>
        <strain evidence="2 3">DSM 45347</strain>
    </source>
</reference>
<dbReference type="Pfam" id="PF12770">
    <property type="entry name" value="CHAT"/>
    <property type="match status" value="1"/>
</dbReference>
<accession>A0A4V2XN02</accession>
<organism evidence="2 3">
    <name type="scientific">Actinomadura bangladeshensis</name>
    <dbReference type="NCBI Taxonomy" id="453573"/>
    <lineage>
        <taxon>Bacteria</taxon>
        <taxon>Bacillati</taxon>
        <taxon>Actinomycetota</taxon>
        <taxon>Actinomycetes</taxon>
        <taxon>Streptosporangiales</taxon>
        <taxon>Thermomonosporaceae</taxon>
        <taxon>Actinomadura</taxon>
    </lineage>
</organism>
<dbReference type="EMBL" id="SMJW01000053">
    <property type="protein sequence ID" value="TDC16266.1"/>
    <property type="molecule type" value="Genomic_DNA"/>
</dbReference>
<comment type="caution">
    <text evidence="2">The sequence shown here is derived from an EMBL/GenBank/DDBJ whole genome shotgun (WGS) entry which is preliminary data.</text>
</comment>
<dbReference type="OrthoDB" id="3206999at2"/>
<evidence type="ECO:0000313" key="3">
    <source>
        <dbReference type="Proteomes" id="UP000295431"/>
    </source>
</evidence>
<dbReference type="AlphaFoldDB" id="A0A4V2XN02"/>
<evidence type="ECO:0000259" key="1">
    <source>
        <dbReference type="Pfam" id="PF12770"/>
    </source>
</evidence>
<dbReference type="RefSeq" id="WP_131939312.1">
    <property type="nucleotide sequence ID" value="NZ_BAAAMX010000016.1"/>
</dbReference>
<feature type="domain" description="CHAT" evidence="1">
    <location>
        <begin position="419"/>
        <end position="708"/>
    </location>
</feature>
<keyword evidence="3" id="KW-1185">Reference proteome</keyword>
<dbReference type="InterPro" id="IPR024983">
    <property type="entry name" value="CHAT_dom"/>
</dbReference>
<sequence>MSYVYVVQDEQPYQQHSLGKYHADKRKFHPFRRGSFSLFRRGTKRHARWLVEGRAATALRPAIEDLSAAVWGRARASSHINRKRRRWGLYANNLGVALFDAYRHSEKPGELDDSIEYLRAAAEALPDDSPARARALANLISVLDAHPGWWSGERELPDPQELRRELSAITSAPAHLRLAAAASWGYSAARESGPAAGLTGLSTAVELLPQAAWWGFDRTERAELLAGHTGLATDAAACAMAAGRPARALELLEGGRAVLWTQLLKTRGDRSRLREVAPRLAKKMDRVALALEDDGGMSTDERLALVNRWSRLDGRANAKLRRDWSRLAEHAKRLIPDGSFTMPVFATDIGPAGDEGPVVVVIVSRLHCGALVVHDRDAEPLLVELPDLQHDDARTRARRYMTALAEGEGREREQVIGATLDWLWRVITSPVLEAIEHKGIARIGADDADPPRLWWSATGPVSTLPLHAAAPRENRDGGSVLDQVVSSYAPALPILVHARERRDAAAAGGVPVPRLLYVGEDRGPGQVSLPGAARTRALIEQLVPADRRTVLTGAEATREAVEARLPGHTWTHFDCHGVQDLDAPFESGLVLRDGSLTVSDLARLRNEQAQFAFLGACVTAAIGTTLPDEVITLTSALQCAGYPAVIGTLSSVPDSTTARIAQSVYTHLTDAGGIAAADSAHALHQAVREERTRRPDHPSAWVSFLHLGL</sequence>
<protein>
    <submittedName>
        <fullName evidence="2">CHAT domain-containing protein</fullName>
    </submittedName>
</protein>